<sequence>MRSRFAAYRDGDAAWLLSSWHPSTRPADLDLDEDVRWRGLQIVDTVDGGATDESGVVEFRATCLVDGELGVLHERSRFVREDGRWLYVDGDISTDPRPDTTRYRCIPATVPDATPNS</sequence>
<feature type="domain" description="YchJ-like middle NTF2-like" evidence="2">
    <location>
        <begin position="1"/>
        <end position="90"/>
    </location>
</feature>
<protein>
    <submittedName>
        <fullName evidence="3">Preprotein translocase</fullName>
    </submittedName>
</protein>
<dbReference type="InterPro" id="IPR048469">
    <property type="entry name" value="YchJ-like_M"/>
</dbReference>
<keyword evidence="4" id="KW-1185">Reference proteome</keyword>
<dbReference type="SUPFAM" id="SSF54427">
    <property type="entry name" value="NTF2-like"/>
    <property type="match status" value="1"/>
</dbReference>
<accession>A0A846X1D5</accession>
<evidence type="ECO:0000313" key="3">
    <source>
        <dbReference type="EMBL" id="NKY17760.1"/>
    </source>
</evidence>
<evidence type="ECO:0000313" key="4">
    <source>
        <dbReference type="Proteomes" id="UP000582646"/>
    </source>
</evidence>
<gene>
    <name evidence="3" type="ORF">HF999_05160</name>
</gene>
<organism evidence="3 4">
    <name type="scientific">Tsukamurella spumae</name>
    <dbReference type="NCBI Taxonomy" id="44753"/>
    <lineage>
        <taxon>Bacteria</taxon>
        <taxon>Bacillati</taxon>
        <taxon>Actinomycetota</taxon>
        <taxon>Actinomycetes</taxon>
        <taxon>Mycobacteriales</taxon>
        <taxon>Tsukamurellaceae</taxon>
        <taxon>Tsukamurella</taxon>
    </lineage>
</organism>
<evidence type="ECO:0000259" key="2">
    <source>
        <dbReference type="Pfam" id="PF17775"/>
    </source>
</evidence>
<dbReference type="EMBL" id="JAAXOQ010000005">
    <property type="protein sequence ID" value="NKY17760.1"/>
    <property type="molecule type" value="Genomic_DNA"/>
</dbReference>
<name>A0A846X1D5_9ACTN</name>
<dbReference type="Gene3D" id="3.10.450.50">
    <property type="match status" value="1"/>
</dbReference>
<feature type="region of interest" description="Disordered" evidence="1">
    <location>
        <begin position="98"/>
        <end position="117"/>
    </location>
</feature>
<dbReference type="Proteomes" id="UP000582646">
    <property type="component" value="Unassembled WGS sequence"/>
</dbReference>
<reference evidence="3 4" key="1">
    <citation type="submission" date="2020-04" db="EMBL/GenBank/DDBJ databases">
        <title>MicrobeNet Type strains.</title>
        <authorList>
            <person name="Nicholson A.C."/>
        </authorList>
    </citation>
    <scope>NUCLEOTIDE SEQUENCE [LARGE SCALE GENOMIC DNA]</scope>
    <source>
        <strain evidence="3 4">DSM 44113</strain>
    </source>
</reference>
<dbReference type="AlphaFoldDB" id="A0A846X1D5"/>
<evidence type="ECO:0000256" key="1">
    <source>
        <dbReference type="SAM" id="MobiDB-lite"/>
    </source>
</evidence>
<dbReference type="Pfam" id="PF17775">
    <property type="entry name" value="YchJ_M-like"/>
    <property type="match status" value="1"/>
</dbReference>
<proteinExistence type="predicted"/>
<comment type="caution">
    <text evidence="3">The sequence shown here is derived from an EMBL/GenBank/DDBJ whole genome shotgun (WGS) entry which is preliminary data.</text>
</comment>
<dbReference type="InterPro" id="IPR032710">
    <property type="entry name" value="NTF2-like_dom_sf"/>
</dbReference>